<name>A0ABS8GXJ5_9FLAO</name>
<dbReference type="InterPro" id="IPR008969">
    <property type="entry name" value="CarboxyPept-like_regulatory"/>
</dbReference>
<dbReference type="PANTHER" id="PTHR46682:SF1">
    <property type="entry name" value="ADHESION G-PROTEIN COUPLED RECEPTOR V1"/>
    <property type="match status" value="1"/>
</dbReference>
<dbReference type="Gene3D" id="4.10.1080.10">
    <property type="entry name" value="TSP type-3 repeat"/>
    <property type="match status" value="1"/>
</dbReference>
<accession>A0ABS8GXJ5</accession>
<dbReference type="SUPFAM" id="SSF49464">
    <property type="entry name" value="Carboxypeptidase regulatory domain-like"/>
    <property type="match status" value="1"/>
</dbReference>
<keyword evidence="2" id="KW-0677">Repeat</keyword>
<feature type="domain" description="Calx-beta" evidence="5">
    <location>
        <begin position="1585"/>
        <end position="1684"/>
    </location>
</feature>
<proteinExistence type="predicted"/>
<feature type="signal peptide" evidence="4">
    <location>
        <begin position="1"/>
        <end position="23"/>
    </location>
</feature>
<feature type="non-terminal residue" evidence="6">
    <location>
        <position position="1941"/>
    </location>
</feature>
<dbReference type="Pfam" id="PF03160">
    <property type="entry name" value="Calx-beta"/>
    <property type="match status" value="4"/>
</dbReference>
<comment type="caution">
    <text evidence="6">The sequence shown here is derived from an EMBL/GenBank/DDBJ whole genome shotgun (WGS) entry which is preliminary data.</text>
</comment>
<dbReference type="RefSeq" id="WP_228231797.1">
    <property type="nucleotide sequence ID" value="NZ_JAJGMW010000041.1"/>
</dbReference>
<dbReference type="Gene3D" id="2.60.40.1120">
    <property type="entry name" value="Carboxypeptidase-like, regulatory domain"/>
    <property type="match status" value="1"/>
</dbReference>
<evidence type="ECO:0000259" key="5">
    <source>
        <dbReference type="SMART" id="SM00237"/>
    </source>
</evidence>
<gene>
    <name evidence="6" type="ORF">LLW17_18605</name>
</gene>
<feature type="chain" id="PRO_5047213591" evidence="4">
    <location>
        <begin position="24"/>
        <end position="1941"/>
    </location>
</feature>
<dbReference type="EMBL" id="JAJGMW010000041">
    <property type="protein sequence ID" value="MCC4214740.1"/>
    <property type="molecule type" value="Genomic_DNA"/>
</dbReference>
<dbReference type="Gene3D" id="2.60.40.2030">
    <property type="match status" value="4"/>
</dbReference>
<dbReference type="Gene3D" id="2.60.40.3440">
    <property type="match status" value="3"/>
</dbReference>
<feature type="domain" description="Calx-beta" evidence="5">
    <location>
        <begin position="1477"/>
        <end position="1572"/>
    </location>
</feature>
<feature type="domain" description="Calx-beta" evidence="5">
    <location>
        <begin position="1809"/>
        <end position="1908"/>
    </location>
</feature>
<keyword evidence="1 4" id="KW-0732">Signal</keyword>
<dbReference type="Pfam" id="PF17963">
    <property type="entry name" value="Big_9"/>
    <property type="match status" value="3"/>
</dbReference>
<evidence type="ECO:0000313" key="7">
    <source>
        <dbReference type="Proteomes" id="UP001197770"/>
    </source>
</evidence>
<evidence type="ECO:0000256" key="3">
    <source>
        <dbReference type="ARBA" id="ARBA00022837"/>
    </source>
</evidence>
<reference evidence="6 7" key="1">
    <citation type="submission" date="2021-11" db="EMBL/GenBank/DDBJ databases">
        <title>Seasonal and diel survey of microbial diversity of the Tyrrhenian coast.</title>
        <authorList>
            <person name="Gattoni G."/>
            <person name="Corral P."/>
        </authorList>
    </citation>
    <scope>NUCLEOTIDE SEQUENCE [LARGE SCALE GENOMIC DNA]</scope>
    <source>
        <strain evidence="6 7">Mr9</strain>
    </source>
</reference>
<protein>
    <submittedName>
        <fullName evidence="6">Ig-like domain-containing protein</fullName>
    </submittedName>
</protein>
<dbReference type="InterPro" id="IPR028974">
    <property type="entry name" value="TSP_type-3_rpt"/>
</dbReference>
<dbReference type="PANTHER" id="PTHR46682">
    <property type="entry name" value="ADHESION G-PROTEIN COUPLED RECEPTOR V1"/>
    <property type="match status" value="1"/>
</dbReference>
<feature type="domain" description="Calx-beta" evidence="5">
    <location>
        <begin position="1697"/>
        <end position="1796"/>
    </location>
</feature>
<keyword evidence="7" id="KW-1185">Reference proteome</keyword>
<evidence type="ECO:0000256" key="4">
    <source>
        <dbReference type="SAM" id="SignalP"/>
    </source>
</evidence>
<dbReference type="InterPro" id="IPR003644">
    <property type="entry name" value="Calx_beta"/>
</dbReference>
<dbReference type="Proteomes" id="UP001197770">
    <property type="component" value="Unassembled WGS sequence"/>
</dbReference>
<dbReference type="SUPFAM" id="SSF141072">
    <property type="entry name" value="CalX-like"/>
    <property type="match status" value="4"/>
</dbReference>
<sequence>MKLKITLSLVGLFIFSGIFTSHAQLKNSFDVRYEGTLRGNFTTIANNMMSRTATGNYTGEDGNHDFTDNVYVDIDSDASTFNSSSANLVSFGSNNCITIKKAFLYWTAGDKEPGSLSSDNQPGWNYNQVKLKLPGQSSYTTYTADQVLYRGRDEHFQNDPYACVKDITAQVQALGANYAGTYTVGNVEAKTGTIIGHQGANGGDIIGASAGWQLVIVYEDVNRPTRNITLFDGFANVTRNSGENNYDILFDGFRTVPNGAVNADVVFGALEGDRDLIGDRLQIRNTANTFTDLSTGLRQADNFFNSRVSQFGQNYTNRTPASTNTLGFDAGVFKLSNPNNALLGNNQTSAVFRLTSNQETYSLYMLGFAVEAYEPELEPMLLTTALGNNPVVFLNQNIDVSFNVKNYGNDDMRDLRVRYELPRSVEYLNPINLPSGVTASYDAATRILTFAVADNLVEDTDSSFQIGFRLRVSDDCLYAGSSFTIQTSSTYRGVINPNEKTSGSSTALVNGCPIGNNEPVRVYIDPSSCTEFCSGIDTDSDGLPDNCDDDDDNDGILDANEGNSSNALLVNPTDATVSNLNNTRTGIFPLDPQGPATLPNGGVKVSVLSYGSGTVTNNRWRIYQPPLTQGIININGGDVPFATKYLDVINGIPRTVEFDYGVSASALSTATSKYTYIVGIAGLGGAPGASPENGIDVFNVPLRVIGNVDVFNTGFYSTFAGETPPVENDLGNTISSSRPNQFQGYTFFYINDRDVSKFQIEFKNEDPHGIIFGVLEEKFRDTDGDGLVDSRDVDSDNDGCYDAIEGAGNFNKLDLTADFNLANTPGGVNANGVPTIAGSPQGNTQAVIDNTISECFVPTAVDDFRQVNVNTSLNIDVLSNDDFGADGANTTAPLVIVQQPVNGSVVINNNGTPSNLSDDTIVYTPNTGYEGTDTFRYKIVDFDGDESFATVNITVSDVIVVPPGERGCDCAPLYGDSRFTNPVLVSGSNNQVGAVYRFSNVFADSPNPIDALVKITAFNNGATLLDIDVSTEGVANNFQPRINSTNNGDQSVAFEITFVSGGGTYGDEVEISFFGTPFDIDGDSQATREYAELSLPDAYYQSQNTLINIERKTASVRGTAINPTTAPGGDISVDSRYTFSNYWEGKSKLNYVIGKENGNIDRYYSLALRNANYTDPQSTIITAPVICGNVSDEGGDPLSGVTVSLSGSDGSSASTTTDINGNYRFATAIPSALVNVTYTITEVDPTGYVSVNDVEGEPTDNKITRIINLISSCENNFVDDGRPVAQDDAAIASPLRPVQPVNIDVLANDTFGPDGPSEGTITIVTQPAFGSVAVNPGDLANDPSDDFIVYTPPTLNLQATSFVYKICDSDGDCDEATVLINISNDVPEAEDDTFTVSEDSENNVLNVLANDFFGNDGAGSLSIVNTTPNGDLSVNDNGTPGDASDDFLVYAPNENFFGTDTFTYQICDANNDCVTATGTITVEADPVLSVENVEVMEGQPLTFVFTLAEVSVEDVVISVSTSNGTATAGLDYDAVVNETITIQAGELTANYTVNSLEDTIYELSENFTITGTVQTNNTRNLVAEATGTITDNDGNAPAISIADVTVSEGDDAEFVVTLDKPSFEDIVVDITFADGSATNPEDYTDGTPLQVTIPAGSTTSEPIVFPTVDDNIFEPSENFTVTGTVSTGTVSNSPVTASGTITDNDGNAPAISIADVTVSEGDDAEFVVTLDKPSFEDIVVDITFADGSATNPEDYTDGTPLQVTIPAGSTTSEPIVFPTVDDNIFEPSENFTVTGTVSTGTVSNSPVTASGTITDNDGNAPAISIADVTVSEGDDAEFVVTLDKPSFEDIVVDITFADGSATNPEDYTDGTPLQVTIPAGSTTSEPIVFPTVDDNIFESSENFTVTGTVSTGTVSNSPVTASGTITDNDGNAPAISIADVT</sequence>
<evidence type="ECO:0000256" key="1">
    <source>
        <dbReference type="ARBA" id="ARBA00022729"/>
    </source>
</evidence>
<evidence type="ECO:0000256" key="2">
    <source>
        <dbReference type="ARBA" id="ARBA00022737"/>
    </source>
</evidence>
<dbReference type="SMART" id="SM00237">
    <property type="entry name" value="Calx_beta"/>
    <property type="match status" value="4"/>
</dbReference>
<dbReference type="InterPro" id="IPR026919">
    <property type="entry name" value="ADGRV1"/>
</dbReference>
<organism evidence="6 7">
    <name type="scientific">Leeuwenhoekiella parthenopeia</name>
    <dbReference type="NCBI Taxonomy" id="2890320"/>
    <lineage>
        <taxon>Bacteria</taxon>
        <taxon>Pseudomonadati</taxon>
        <taxon>Bacteroidota</taxon>
        <taxon>Flavobacteriia</taxon>
        <taxon>Flavobacteriales</taxon>
        <taxon>Flavobacteriaceae</taxon>
        <taxon>Leeuwenhoekiella</taxon>
    </lineage>
</organism>
<evidence type="ECO:0000313" key="6">
    <source>
        <dbReference type="EMBL" id="MCC4214740.1"/>
    </source>
</evidence>
<keyword evidence="3" id="KW-0106">Calcium</keyword>
<dbReference type="InterPro" id="IPR038081">
    <property type="entry name" value="CalX-like_sf"/>
</dbReference>